<comment type="caution">
    <text evidence="2">The sequence shown here is derived from an EMBL/GenBank/DDBJ whole genome shotgun (WGS) entry which is preliminary data.</text>
</comment>
<dbReference type="EMBL" id="BMWD01000006">
    <property type="protein sequence ID" value="GGX54526.1"/>
    <property type="molecule type" value="Genomic_DNA"/>
</dbReference>
<sequence>MSVGSTTGAGVSEDAGSGATGQSTGAAAEGAAGSVPFIAIVGLSSGGTGTADRSNPHAPQKRSPESSGSSQLGQAASWGICDMNYTHVRGR</sequence>
<organism evidence="2 3">
    <name type="scientific">Streptomyces fructofermentans</name>
    <dbReference type="NCBI Taxonomy" id="152141"/>
    <lineage>
        <taxon>Bacteria</taxon>
        <taxon>Bacillati</taxon>
        <taxon>Actinomycetota</taxon>
        <taxon>Actinomycetes</taxon>
        <taxon>Kitasatosporales</taxon>
        <taxon>Streptomycetaceae</taxon>
        <taxon>Streptomyces</taxon>
    </lineage>
</organism>
<proteinExistence type="predicted"/>
<evidence type="ECO:0000256" key="1">
    <source>
        <dbReference type="SAM" id="MobiDB-lite"/>
    </source>
</evidence>
<feature type="compositionally biased region" description="Low complexity" evidence="1">
    <location>
        <begin position="66"/>
        <end position="75"/>
    </location>
</feature>
<protein>
    <submittedName>
        <fullName evidence="2">Uncharacterized protein</fullName>
    </submittedName>
</protein>
<keyword evidence="3" id="KW-1185">Reference proteome</keyword>
<accession>A0A918N9R9</accession>
<reference evidence="2" key="2">
    <citation type="submission" date="2020-09" db="EMBL/GenBank/DDBJ databases">
        <authorList>
            <person name="Sun Q."/>
            <person name="Ohkuma M."/>
        </authorList>
    </citation>
    <scope>NUCLEOTIDE SEQUENCE</scope>
    <source>
        <strain evidence="2">JCM 4956</strain>
    </source>
</reference>
<reference evidence="2" key="1">
    <citation type="journal article" date="2014" name="Int. J. Syst. Evol. Microbiol.">
        <title>Complete genome sequence of Corynebacterium casei LMG S-19264T (=DSM 44701T), isolated from a smear-ripened cheese.</title>
        <authorList>
            <consortium name="US DOE Joint Genome Institute (JGI-PGF)"/>
            <person name="Walter F."/>
            <person name="Albersmeier A."/>
            <person name="Kalinowski J."/>
            <person name="Ruckert C."/>
        </authorList>
    </citation>
    <scope>NUCLEOTIDE SEQUENCE</scope>
    <source>
        <strain evidence="2">JCM 4956</strain>
    </source>
</reference>
<dbReference type="Proteomes" id="UP000645555">
    <property type="component" value="Unassembled WGS sequence"/>
</dbReference>
<evidence type="ECO:0000313" key="2">
    <source>
        <dbReference type="EMBL" id="GGX54526.1"/>
    </source>
</evidence>
<feature type="region of interest" description="Disordered" evidence="1">
    <location>
        <begin position="1"/>
        <end position="30"/>
    </location>
</feature>
<feature type="region of interest" description="Disordered" evidence="1">
    <location>
        <begin position="43"/>
        <end position="75"/>
    </location>
</feature>
<feature type="compositionally biased region" description="Low complexity" evidence="1">
    <location>
        <begin position="15"/>
        <end position="30"/>
    </location>
</feature>
<name>A0A918N9R9_9ACTN</name>
<gene>
    <name evidence="2" type="ORF">GCM10010515_22260</name>
</gene>
<evidence type="ECO:0000313" key="3">
    <source>
        <dbReference type="Proteomes" id="UP000645555"/>
    </source>
</evidence>
<dbReference type="AlphaFoldDB" id="A0A918N9R9"/>